<keyword evidence="5" id="KW-0602">Photosynthesis</keyword>
<evidence type="ECO:0000256" key="9">
    <source>
        <dbReference type="ARBA" id="ARBA00022741"/>
    </source>
</evidence>
<keyword evidence="12" id="KW-0809">Transit peptide</keyword>
<feature type="chain" id="PRO_5004903719" description="Phosphoribulokinase" evidence="17">
    <location>
        <begin position="19"/>
        <end position="428"/>
    </location>
</feature>
<evidence type="ECO:0000256" key="15">
    <source>
        <dbReference type="RuleBase" id="RU004082"/>
    </source>
</evidence>
<organism evidence="19 20">
    <name type="scientific">Nannochloropsis gaditana</name>
    <dbReference type="NCBI Taxonomy" id="72520"/>
    <lineage>
        <taxon>Eukaryota</taxon>
        <taxon>Sar</taxon>
        <taxon>Stramenopiles</taxon>
        <taxon>Ochrophyta</taxon>
        <taxon>Eustigmatophyceae</taxon>
        <taxon>Eustigmatales</taxon>
        <taxon>Monodopsidaceae</taxon>
        <taxon>Nannochloropsis</taxon>
    </lineage>
</organism>
<keyword evidence="17" id="KW-0732">Signal</keyword>
<evidence type="ECO:0000256" key="4">
    <source>
        <dbReference type="ARBA" id="ARBA00022528"/>
    </source>
</evidence>
<evidence type="ECO:0000313" key="20">
    <source>
        <dbReference type="Proteomes" id="UP000019335"/>
    </source>
</evidence>
<dbReference type="GO" id="GO:0005524">
    <property type="term" value="F:ATP binding"/>
    <property type="evidence" value="ECO:0007669"/>
    <property type="project" value="UniProtKB-KW"/>
</dbReference>
<keyword evidence="9" id="KW-0547">Nucleotide-binding</keyword>
<feature type="signal peptide" evidence="17">
    <location>
        <begin position="1"/>
        <end position="18"/>
    </location>
</feature>
<evidence type="ECO:0000256" key="14">
    <source>
        <dbReference type="ARBA" id="ARBA00047663"/>
    </source>
</evidence>
<dbReference type="NCBIfam" id="NF005655">
    <property type="entry name" value="PRK07429.1"/>
    <property type="match status" value="1"/>
</dbReference>
<dbReference type="CDD" id="cd02026">
    <property type="entry name" value="PRK"/>
    <property type="match status" value="1"/>
</dbReference>
<dbReference type="GO" id="GO:0009507">
    <property type="term" value="C:chloroplast"/>
    <property type="evidence" value="ECO:0007669"/>
    <property type="project" value="UniProtKB-SubCell"/>
</dbReference>
<keyword evidence="7" id="KW-0934">Plastid</keyword>
<evidence type="ECO:0000256" key="11">
    <source>
        <dbReference type="ARBA" id="ARBA00022840"/>
    </source>
</evidence>
<dbReference type="GO" id="GO:0042803">
    <property type="term" value="F:protein homodimerization activity"/>
    <property type="evidence" value="ECO:0007669"/>
    <property type="project" value="UniProtKB-ARBA"/>
</dbReference>
<evidence type="ECO:0000256" key="10">
    <source>
        <dbReference type="ARBA" id="ARBA00022777"/>
    </source>
</evidence>
<comment type="caution">
    <text evidence="19">The sequence shown here is derived from an EMBL/GenBank/DDBJ whole genome shotgun (WGS) entry which is preliminary data.</text>
</comment>
<evidence type="ECO:0000256" key="3">
    <source>
        <dbReference type="ARBA" id="ARBA00009719"/>
    </source>
</evidence>
<evidence type="ECO:0000256" key="12">
    <source>
        <dbReference type="ARBA" id="ARBA00022946"/>
    </source>
</evidence>
<evidence type="ECO:0000256" key="5">
    <source>
        <dbReference type="ARBA" id="ARBA00022531"/>
    </source>
</evidence>
<proteinExistence type="inferred from homology"/>
<dbReference type="EC" id="2.7.1.19" evidence="15"/>
<keyword evidence="6" id="KW-0113">Calvin cycle</keyword>
<dbReference type="OrthoDB" id="738517at2759"/>
<feature type="compositionally biased region" description="Basic residues" evidence="16">
    <location>
        <begin position="397"/>
        <end position="408"/>
    </location>
</feature>
<dbReference type="PANTHER" id="PTHR10285">
    <property type="entry name" value="URIDINE KINASE"/>
    <property type="match status" value="1"/>
</dbReference>
<comment type="pathway">
    <text evidence="2">Carbohydrate biosynthesis; Calvin cycle.</text>
</comment>
<keyword evidence="4" id="KW-0150">Chloroplast</keyword>
<keyword evidence="13" id="KW-1015">Disulfide bond</keyword>
<evidence type="ECO:0000256" key="17">
    <source>
        <dbReference type="SAM" id="SignalP"/>
    </source>
</evidence>
<comment type="subcellular location">
    <subcellularLocation>
        <location evidence="1">Plastid</location>
        <location evidence="1">Chloroplast</location>
    </subcellularLocation>
</comment>
<dbReference type="Pfam" id="PF00485">
    <property type="entry name" value="PRK"/>
    <property type="match status" value="1"/>
</dbReference>
<evidence type="ECO:0000313" key="19">
    <source>
        <dbReference type="EMBL" id="EWM21954.1"/>
    </source>
</evidence>
<dbReference type="Proteomes" id="UP000019335">
    <property type="component" value="Unassembled WGS sequence"/>
</dbReference>
<evidence type="ECO:0000256" key="8">
    <source>
        <dbReference type="ARBA" id="ARBA00022679"/>
    </source>
</evidence>
<keyword evidence="10 19" id="KW-0418">Kinase</keyword>
<evidence type="ECO:0000256" key="13">
    <source>
        <dbReference type="ARBA" id="ARBA00023157"/>
    </source>
</evidence>
<dbReference type="InterPro" id="IPR006083">
    <property type="entry name" value="PRK/URK"/>
</dbReference>
<feature type="compositionally biased region" description="Basic and acidic residues" evidence="16">
    <location>
        <begin position="363"/>
        <end position="396"/>
    </location>
</feature>
<feature type="region of interest" description="Disordered" evidence="16">
    <location>
        <begin position="361"/>
        <end position="410"/>
    </location>
</feature>
<dbReference type="InterPro" id="IPR006082">
    <property type="entry name" value="PRK"/>
</dbReference>
<evidence type="ECO:0000256" key="6">
    <source>
        <dbReference type="ARBA" id="ARBA00022567"/>
    </source>
</evidence>
<dbReference type="Gene3D" id="3.40.50.300">
    <property type="entry name" value="P-loop containing nucleotide triphosphate hydrolases"/>
    <property type="match status" value="1"/>
</dbReference>
<keyword evidence="8" id="KW-0808">Transferase</keyword>
<dbReference type="UniPathway" id="UPA00116"/>
<evidence type="ECO:0000256" key="2">
    <source>
        <dbReference type="ARBA" id="ARBA00005215"/>
    </source>
</evidence>
<comment type="similarity">
    <text evidence="3 15">Belongs to the phosphoribulokinase family.</text>
</comment>
<reference evidence="19 20" key="1">
    <citation type="journal article" date="2014" name="Mol. Plant">
        <title>Chromosome Scale Genome Assembly and Transcriptome Profiling of Nannochloropsis gaditana in Nitrogen Depletion.</title>
        <authorList>
            <person name="Corteggiani Carpinelli E."/>
            <person name="Telatin A."/>
            <person name="Vitulo N."/>
            <person name="Forcato C."/>
            <person name="D'Angelo M."/>
            <person name="Schiavon R."/>
            <person name="Vezzi A."/>
            <person name="Giacometti G.M."/>
            <person name="Morosinotto T."/>
            <person name="Valle G."/>
        </authorList>
    </citation>
    <scope>NUCLEOTIDE SEQUENCE [LARGE SCALE GENOMIC DNA]</scope>
    <source>
        <strain evidence="19 20">B-31</strain>
    </source>
</reference>
<dbReference type="PROSITE" id="PS00567">
    <property type="entry name" value="PHOSPHORIBULOKINASE"/>
    <property type="match status" value="1"/>
</dbReference>
<dbReference type="PRINTS" id="PR00478">
    <property type="entry name" value="PHRIBLKINASE"/>
</dbReference>
<evidence type="ECO:0000259" key="18">
    <source>
        <dbReference type="Pfam" id="PF00485"/>
    </source>
</evidence>
<feature type="domain" description="Phosphoribulokinase/uridine kinase" evidence="18">
    <location>
        <begin position="57"/>
        <end position="260"/>
    </location>
</feature>
<dbReference type="GO" id="GO:0019253">
    <property type="term" value="P:reductive pentose-phosphate cycle"/>
    <property type="evidence" value="ECO:0007669"/>
    <property type="project" value="UniProtKB-UniPathway"/>
</dbReference>
<dbReference type="AlphaFoldDB" id="W7TMN7"/>
<dbReference type="FunFam" id="3.40.50.300:FF:000619">
    <property type="entry name" value="Phosphoribulokinase"/>
    <property type="match status" value="1"/>
</dbReference>
<keyword evidence="11" id="KW-0067">ATP-binding</keyword>
<dbReference type="SUPFAM" id="SSF52540">
    <property type="entry name" value="P-loop containing nucleoside triphosphate hydrolases"/>
    <property type="match status" value="1"/>
</dbReference>
<protein>
    <recommendedName>
        <fullName evidence="15">Phosphoribulokinase</fullName>
        <ecNumber evidence="15">2.7.1.19</ecNumber>
    </recommendedName>
</protein>
<dbReference type="EMBL" id="AZIL01002345">
    <property type="protein sequence ID" value="EWM21954.1"/>
    <property type="molecule type" value="Genomic_DNA"/>
</dbReference>
<evidence type="ECO:0000256" key="1">
    <source>
        <dbReference type="ARBA" id="ARBA00004229"/>
    </source>
</evidence>
<accession>W7TMN7</accession>
<evidence type="ECO:0000256" key="16">
    <source>
        <dbReference type="SAM" id="MobiDB-lite"/>
    </source>
</evidence>
<sequence>MVKTAAVSLLALAGLASAFVPPTTNFRSANRWTIKAKDTSFTRNLMMKLGADDKVILIGVAADSGCGKSTFMRRLTNIFGGSNVGPLGGGFDNGGWETNTLVSDTTTVICLDDYHANDRSGRKVTGRTALEAAEQNFDLMYEQLKALKEGKTVAKPIYNHVNGTLDRPEEVVPTPIVIVEGLHPWYDARVKDLLDYTIYLDISDEIKRAWKIQRDMAERGWTLEQVEAEIEKRKPDFNKFVGPQKEVADSVIQVLPTELTNDPEGKILRVRLIQKETGDYEPVYLFDQGSTVSWIPCGTKLTCSYPGIKLGSGPDRWFNNAVNVVEMDGQFDKLEELAYVEKHLGNTASKYDGEITAQMLKNEGPRDPERLRPLPDHRLAQDPRGLREAEREEGRRLRQGPRGRVSRRQRSEGWLAAENRVGFEVWRS</sequence>
<evidence type="ECO:0000256" key="7">
    <source>
        <dbReference type="ARBA" id="ARBA00022640"/>
    </source>
</evidence>
<dbReference type="GO" id="GO:0008974">
    <property type="term" value="F:phosphoribulokinase activity"/>
    <property type="evidence" value="ECO:0007669"/>
    <property type="project" value="UniProtKB-EC"/>
</dbReference>
<gene>
    <name evidence="19" type="primary">PRK</name>
    <name evidence="19" type="ORF">Naga_100157g10</name>
</gene>
<dbReference type="SMR" id="W7TMN7"/>
<keyword evidence="20" id="KW-1185">Reference proteome</keyword>
<comment type="catalytic activity">
    <reaction evidence="14 15">
        <text>D-ribulose 5-phosphate + ATP = D-ribulose 1,5-bisphosphate + ADP + H(+)</text>
        <dbReference type="Rhea" id="RHEA:19365"/>
        <dbReference type="ChEBI" id="CHEBI:15378"/>
        <dbReference type="ChEBI" id="CHEBI:30616"/>
        <dbReference type="ChEBI" id="CHEBI:57870"/>
        <dbReference type="ChEBI" id="CHEBI:58121"/>
        <dbReference type="ChEBI" id="CHEBI:456216"/>
        <dbReference type="EC" id="2.7.1.19"/>
    </reaction>
</comment>
<dbReference type="InterPro" id="IPR027417">
    <property type="entry name" value="P-loop_NTPase"/>
</dbReference>
<name>W7TMN7_9STRA</name>